<sequence>MLNFKSTNRNLQEEKLVPAEKQKDSPNEQHTAPQMTPSRK</sequence>
<dbReference type="Proteomes" id="UP000789702">
    <property type="component" value="Unassembled WGS sequence"/>
</dbReference>
<reference evidence="1" key="1">
    <citation type="submission" date="2021-06" db="EMBL/GenBank/DDBJ databases">
        <authorList>
            <person name="Kallberg Y."/>
            <person name="Tangrot J."/>
            <person name="Rosling A."/>
        </authorList>
    </citation>
    <scope>NUCLEOTIDE SEQUENCE</scope>
    <source>
        <strain evidence="1">IL203A</strain>
    </source>
</reference>
<evidence type="ECO:0000313" key="2">
    <source>
        <dbReference type="Proteomes" id="UP000789702"/>
    </source>
</evidence>
<protein>
    <submittedName>
        <fullName evidence="1">6020_t:CDS:1</fullName>
    </submittedName>
</protein>
<feature type="non-terminal residue" evidence="1">
    <location>
        <position position="40"/>
    </location>
</feature>
<keyword evidence="2" id="KW-1185">Reference proteome</keyword>
<organism evidence="1 2">
    <name type="scientific">Dentiscutata heterogama</name>
    <dbReference type="NCBI Taxonomy" id="1316150"/>
    <lineage>
        <taxon>Eukaryota</taxon>
        <taxon>Fungi</taxon>
        <taxon>Fungi incertae sedis</taxon>
        <taxon>Mucoromycota</taxon>
        <taxon>Glomeromycotina</taxon>
        <taxon>Glomeromycetes</taxon>
        <taxon>Diversisporales</taxon>
        <taxon>Gigasporaceae</taxon>
        <taxon>Dentiscutata</taxon>
    </lineage>
</organism>
<dbReference type="EMBL" id="CAJVPU010050451">
    <property type="protein sequence ID" value="CAG8759400.1"/>
    <property type="molecule type" value="Genomic_DNA"/>
</dbReference>
<accession>A0ACA9QNT4</accession>
<proteinExistence type="predicted"/>
<gene>
    <name evidence="1" type="ORF">DHETER_LOCUS15152</name>
</gene>
<comment type="caution">
    <text evidence="1">The sequence shown here is derived from an EMBL/GenBank/DDBJ whole genome shotgun (WGS) entry which is preliminary data.</text>
</comment>
<name>A0ACA9QNT4_9GLOM</name>
<evidence type="ECO:0000313" key="1">
    <source>
        <dbReference type="EMBL" id="CAG8759400.1"/>
    </source>
</evidence>